<protein>
    <submittedName>
        <fullName evidence="1">Uncharacterized protein</fullName>
    </submittedName>
</protein>
<comment type="caution">
    <text evidence="1">The sequence shown here is derived from an EMBL/GenBank/DDBJ whole genome shotgun (WGS) entry which is preliminary data.</text>
</comment>
<evidence type="ECO:0000313" key="1">
    <source>
        <dbReference type="EMBL" id="PRQ06194.1"/>
    </source>
</evidence>
<accession>A0A2S9YM68</accession>
<dbReference type="OrthoDB" id="5515676at2"/>
<name>A0A2S9YM68_9BACT</name>
<sequence length="135" mass="14638">MLLTAAFMLAPAIGGCSQQKYDVDTRPPATAGHAEIVLTADKTGNGQLSMELEHLPPPQQIDPSLQYYVVWATADGRDPYKLGVLDYDAKDRTGKLDATFSDDRLTLIVTLEKDATVSAPLGARVLEQVVIAPRR</sequence>
<dbReference type="EMBL" id="PVNL01000080">
    <property type="protein sequence ID" value="PRQ06194.1"/>
    <property type="molecule type" value="Genomic_DNA"/>
</dbReference>
<organism evidence="1 2">
    <name type="scientific">Enhygromyxa salina</name>
    <dbReference type="NCBI Taxonomy" id="215803"/>
    <lineage>
        <taxon>Bacteria</taxon>
        <taxon>Pseudomonadati</taxon>
        <taxon>Myxococcota</taxon>
        <taxon>Polyangia</taxon>
        <taxon>Nannocystales</taxon>
        <taxon>Nannocystaceae</taxon>
        <taxon>Enhygromyxa</taxon>
    </lineage>
</organism>
<gene>
    <name evidence="1" type="ORF">ENSA7_41120</name>
</gene>
<evidence type="ECO:0000313" key="2">
    <source>
        <dbReference type="Proteomes" id="UP000238823"/>
    </source>
</evidence>
<dbReference type="AlphaFoldDB" id="A0A2S9YM68"/>
<proteinExistence type="predicted"/>
<dbReference type="Proteomes" id="UP000238823">
    <property type="component" value="Unassembled WGS sequence"/>
</dbReference>
<reference evidence="1 2" key="1">
    <citation type="submission" date="2018-03" db="EMBL/GenBank/DDBJ databases">
        <title>Draft Genome Sequences of the Obligatory Marine Myxobacteria Enhygromyxa salina SWB007.</title>
        <authorList>
            <person name="Poehlein A."/>
            <person name="Moghaddam J.A."/>
            <person name="Harms H."/>
            <person name="Alanjari M."/>
            <person name="Koenig G.M."/>
            <person name="Daniel R."/>
            <person name="Schaeberle T.F."/>
        </authorList>
    </citation>
    <scope>NUCLEOTIDE SEQUENCE [LARGE SCALE GENOMIC DNA]</scope>
    <source>
        <strain evidence="1 2">SWB007</strain>
    </source>
</reference>